<evidence type="ECO:0000313" key="2">
    <source>
        <dbReference type="EMBL" id="QEC50562.1"/>
    </source>
</evidence>
<name>A0A5B8UD17_9ACTN</name>
<dbReference type="SUPFAM" id="SSF54593">
    <property type="entry name" value="Glyoxalase/Bleomycin resistance protein/Dihydroxybiphenyl dioxygenase"/>
    <property type="match status" value="1"/>
</dbReference>
<dbReference type="OrthoDB" id="3399604at2"/>
<dbReference type="InterPro" id="IPR004360">
    <property type="entry name" value="Glyas_Fos-R_dOase_dom"/>
</dbReference>
<organism evidence="2 3">
    <name type="scientific">Baekduia soli</name>
    <dbReference type="NCBI Taxonomy" id="496014"/>
    <lineage>
        <taxon>Bacteria</taxon>
        <taxon>Bacillati</taxon>
        <taxon>Actinomycetota</taxon>
        <taxon>Thermoleophilia</taxon>
        <taxon>Solirubrobacterales</taxon>
        <taxon>Baekduiaceae</taxon>
        <taxon>Baekduia</taxon>
    </lineage>
</organism>
<sequence>MPAIRRAPVDRTAADHGWAGFAVAVPDFDETLGRLRAAGATITEPLRHDGLRRVAFRDPDLALVVEILEEGAATPGGIRPRHYPLAPAIVSVTLSVGDLERARASLAGVVGLVPVERELHTPALEHRRGLDDVRREAFGFAPQPALLRPAAWPAPAVPPGGAPHRSAA</sequence>
<proteinExistence type="predicted"/>
<evidence type="ECO:0000313" key="3">
    <source>
        <dbReference type="Proteomes" id="UP000321805"/>
    </source>
</evidence>
<gene>
    <name evidence="2" type="ORF">FSW04_25230</name>
</gene>
<dbReference type="Pfam" id="PF00903">
    <property type="entry name" value="Glyoxalase"/>
    <property type="match status" value="1"/>
</dbReference>
<dbReference type="InterPro" id="IPR029068">
    <property type="entry name" value="Glyas_Bleomycin-R_OHBP_Dase"/>
</dbReference>
<reference evidence="2 3" key="1">
    <citation type="journal article" date="2018" name="J. Microbiol.">
        <title>Baekduia soli gen. nov., sp. nov., a novel bacterium isolated from the soil of Baekdu Mountain and proposal of a novel family name, Baekduiaceae fam. nov.</title>
        <authorList>
            <person name="An D.S."/>
            <person name="Siddiqi M.Z."/>
            <person name="Kim K.H."/>
            <person name="Yu H.S."/>
            <person name="Im W.T."/>
        </authorList>
    </citation>
    <scope>NUCLEOTIDE SEQUENCE [LARGE SCALE GENOMIC DNA]</scope>
    <source>
        <strain evidence="2 3">BR7-21</strain>
    </source>
</reference>
<dbReference type="KEGG" id="bsol:FSW04_25230"/>
<dbReference type="RefSeq" id="WP_146923317.1">
    <property type="nucleotide sequence ID" value="NZ_CP042430.1"/>
</dbReference>
<feature type="domain" description="Glyoxalase/fosfomycin resistance/dioxygenase" evidence="1">
    <location>
        <begin position="15"/>
        <end position="60"/>
    </location>
</feature>
<keyword evidence="3" id="KW-1185">Reference proteome</keyword>
<accession>A0A5B8UD17</accession>
<dbReference type="AlphaFoldDB" id="A0A5B8UD17"/>
<dbReference type="Gene3D" id="3.10.180.10">
    <property type="entry name" value="2,3-Dihydroxybiphenyl 1,2-Dioxygenase, domain 1"/>
    <property type="match status" value="1"/>
</dbReference>
<evidence type="ECO:0000259" key="1">
    <source>
        <dbReference type="Pfam" id="PF00903"/>
    </source>
</evidence>
<protein>
    <recommendedName>
        <fullName evidence="1">Glyoxalase/fosfomycin resistance/dioxygenase domain-containing protein</fullName>
    </recommendedName>
</protein>
<dbReference type="Proteomes" id="UP000321805">
    <property type="component" value="Chromosome"/>
</dbReference>
<dbReference type="EMBL" id="CP042430">
    <property type="protein sequence ID" value="QEC50562.1"/>
    <property type="molecule type" value="Genomic_DNA"/>
</dbReference>